<evidence type="ECO:0000313" key="3">
    <source>
        <dbReference type="Proteomes" id="UP001556631"/>
    </source>
</evidence>
<reference evidence="2 3" key="1">
    <citation type="submission" date="2024-07" db="EMBL/GenBank/DDBJ databases">
        <authorList>
            <person name="Lee S."/>
            <person name="Kang M."/>
        </authorList>
    </citation>
    <scope>NUCLEOTIDE SEQUENCE [LARGE SCALE GENOMIC DNA]</scope>
    <source>
        <strain evidence="2 3">DS6</strain>
    </source>
</reference>
<evidence type="ECO:0000256" key="1">
    <source>
        <dbReference type="SAM" id="MobiDB-lite"/>
    </source>
</evidence>
<dbReference type="Proteomes" id="UP001556631">
    <property type="component" value="Unassembled WGS sequence"/>
</dbReference>
<protein>
    <recommendedName>
        <fullName evidence="4">Diacylglycerol O-acyltransferase</fullName>
    </recommendedName>
</protein>
<dbReference type="Gene3D" id="3.30.559.10">
    <property type="entry name" value="Chloramphenicol acetyltransferase-like domain"/>
    <property type="match status" value="1"/>
</dbReference>
<proteinExistence type="predicted"/>
<feature type="region of interest" description="Disordered" evidence="1">
    <location>
        <begin position="200"/>
        <end position="226"/>
    </location>
</feature>
<sequence length="450" mass="46989">MSPRSPARHRSPGAVRLEFADDMFARGHRGVGKPLVSQRVWRLDEPYDAERLRRIADGLARGRLSRRVRRAVLPGARDAWRHSGQAPVVTLGERPIEASGALDWLAVRHAEPIDPHAGPAWRLAATDLDDGGALVSLTVAHAVADGAAISDAVLAAATGAPTSPLPEPPTGLAGLRLEVRDAAGQVGAIADWARARARAKRAGTLPAPSPAPPHPAPTPDPSAVDWTPPRVVVEFDTEPVAAVAGRQGGSANAWFIAVAARLLDAIGHAAPRVPIPVSVPISGFVPGDLRANSTRIARVDVDREALAARDLAVVQSAAKAAYARVRDSGPGLSPVPLPLVQMLPDVLLRRVPQPPQAACLASNLGILPAPLSRAMGDRVRAVSTSATVPHLAAEQAREMGGGLLVWHASTGARSTLTLIPAEPDRVPDAAAFAGLVRDELASWGVTSALW</sequence>
<organism evidence="2 3">
    <name type="scientific">Nocardioides eburneus</name>
    <dbReference type="NCBI Taxonomy" id="3231482"/>
    <lineage>
        <taxon>Bacteria</taxon>
        <taxon>Bacillati</taxon>
        <taxon>Actinomycetota</taxon>
        <taxon>Actinomycetes</taxon>
        <taxon>Propionibacteriales</taxon>
        <taxon>Nocardioidaceae</taxon>
        <taxon>Nocardioides</taxon>
    </lineage>
</organism>
<keyword evidence="3" id="KW-1185">Reference proteome</keyword>
<evidence type="ECO:0000313" key="2">
    <source>
        <dbReference type="EMBL" id="MEX0427144.1"/>
    </source>
</evidence>
<dbReference type="SUPFAM" id="SSF52777">
    <property type="entry name" value="CoA-dependent acyltransferases"/>
    <property type="match status" value="1"/>
</dbReference>
<feature type="compositionally biased region" description="Pro residues" evidence="1">
    <location>
        <begin position="207"/>
        <end position="220"/>
    </location>
</feature>
<evidence type="ECO:0008006" key="4">
    <source>
        <dbReference type="Google" id="ProtNLM"/>
    </source>
</evidence>
<name>A0ABV3SXG7_9ACTN</name>
<dbReference type="RefSeq" id="WP_367992237.1">
    <property type="nucleotide sequence ID" value="NZ_JBFPJR010000007.1"/>
</dbReference>
<comment type="caution">
    <text evidence="2">The sequence shown here is derived from an EMBL/GenBank/DDBJ whole genome shotgun (WGS) entry which is preliminary data.</text>
</comment>
<dbReference type="InterPro" id="IPR023213">
    <property type="entry name" value="CAT-like_dom_sf"/>
</dbReference>
<accession>A0ABV3SXG7</accession>
<dbReference type="EMBL" id="JBFPJR010000007">
    <property type="protein sequence ID" value="MEX0427144.1"/>
    <property type="molecule type" value="Genomic_DNA"/>
</dbReference>
<gene>
    <name evidence="2" type="ORF">AB3X52_05885</name>
</gene>